<keyword evidence="6 8" id="KW-1133">Transmembrane helix</keyword>
<dbReference type="PANTHER" id="PTHR36122:SF2">
    <property type="entry name" value="NICOTINAMIDE RIBOSIDE TRANSPORTER PNUC"/>
    <property type="match status" value="1"/>
</dbReference>
<feature type="transmembrane region" description="Helical" evidence="8">
    <location>
        <begin position="64"/>
        <end position="81"/>
    </location>
</feature>
<dbReference type="InterPro" id="IPR006419">
    <property type="entry name" value="NMN_transpt_PnuC"/>
</dbReference>
<evidence type="ECO:0000256" key="4">
    <source>
        <dbReference type="ARBA" id="ARBA00022475"/>
    </source>
</evidence>
<comment type="caution">
    <text evidence="9">The sequence shown here is derived from an EMBL/GenBank/DDBJ whole genome shotgun (WGS) entry which is preliminary data.</text>
</comment>
<name>A0A511MXV5_DEIC1</name>
<dbReference type="OrthoDB" id="9791248at2"/>
<evidence type="ECO:0000256" key="7">
    <source>
        <dbReference type="ARBA" id="ARBA00023136"/>
    </source>
</evidence>
<reference evidence="9 10" key="1">
    <citation type="submission" date="2019-07" db="EMBL/GenBank/DDBJ databases">
        <title>Whole genome shotgun sequence of Deinococcus cellulosilyticus NBRC 106333.</title>
        <authorList>
            <person name="Hosoyama A."/>
            <person name="Uohara A."/>
            <person name="Ohji S."/>
            <person name="Ichikawa N."/>
        </authorList>
    </citation>
    <scope>NUCLEOTIDE SEQUENCE [LARGE SCALE GENOMIC DNA]</scope>
    <source>
        <strain evidence="9 10">NBRC 106333</strain>
    </source>
</reference>
<keyword evidence="4" id="KW-1003">Cell membrane</keyword>
<comment type="similarity">
    <text evidence="2">Belongs to the nicotinamide ribonucleoside (NR) uptake permease (TC 4.B.1) family.</text>
</comment>
<proteinExistence type="inferred from homology"/>
<dbReference type="RefSeq" id="WP_146882872.1">
    <property type="nucleotide sequence ID" value="NZ_BJXB01000003.1"/>
</dbReference>
<feature type="transmembrane region" description="Helical" evidence="8">
    <location>
        <begin position="125"/>
        <end position="145"/>
    </location>
</feature>
<evidence type="ECO:0000256" key="5">
    <source>
        <dbReference type="ARBA" id="ARBA00022692"/>
    </source>
</evidence>
<keyword evidence="5 8" id="KW-0812">Transmembrane</keyword>
<evidence type="ECO:0000256" key="1">
    <source>
        <dbReference type="ARBA" id="ARBA00004651"/>
    </source>
</evidence>
<dbReference type="Proteomes" id="UP000321306">
    <property type="component" value="Unassembled WGS sequence"/>
</dbReference>
<sequence length="206" mass="23621">MIDWFVQVWAGLKATSALEWSANLVYLLSVWLATRNSVHTWWTGLIGVVLFGVLFFQIKLYADVTLQLFYIATSIYGWWAWSRGGENHQELPITRVTGTQLLSFFVLGVLVTLGYGALLHNFTDASSPFIDSVVMTASVIAQLLLMYRKLETWMFWIIVNVVAIPLYASKDLYFTSGIYVFFLINAFWGFISWQRLYRSASVREAL</sequence>
<evidence type="ECO:0000313" key="10">
    <source>
        <dbReference type="Proteomes" id="UP000321306"/>
    </source>
</evidence>
<dbReference type="NCBIfam" id="TIGR01528">
    <property type="entry name" value="NMN_trans_PnuC"/>
    <property type="match status" value="1"/>
</dbReference>
<dbReference type="PANTHER" id="PTHR36122">
    <property type="entry name" value="NICOTINAMIDE RIBOSIDE TRANSPORTER PNUC"/>
    <property type="match status" value="1"/>
</dbReference>
<evidence type="ECO:0000256" key="2">
    <source>
        <dbReference type="ARBA" id="ARBA00006669"/>
    </source>
</evidence>
<keyword evidence="3" id="KW-0813">Transport</keyword>
<dbReference type="Pfam" id="PF04973">
    <property type="entry name" value="NMN_transporter"/>
    <property type="match status" value="1"/>
</dbReference>
<dbReference type="GO" id="GO:0005886">
    <property type="term" value="C:plasma membrane"/>
    <property type="evidence" value="ECO:0007669"/>
    <property type="project" value="UniProtKB-SubCell"/>
</dbReference>
<evidence type="ECO:0000256" key="3">
    <source>
        <dbReference type="ARBA" id="ARBA00022448"/>
    </source>
</evidence>
<feature type="transmembrane region" description="Helical" evidence="8">
    <location>
        <begin position="40"/>
        <end position="58"/>
    </location>
</feature>
<dbReference type="GO" id="GO:0034257">
    <property type="term" value="F:nicotinamide riboside transmembrane transporter activity"/>
    <property type="evidence" value="ECO:0007669"/>
    <property type="project" value="InterPro"/>
</dbReference>
<accession>A0A511MXV5</accession>
<evidence type="ECO:0000256" key="8">
    <source>
        <dbReference type="SAM" id="Phobius"/>
    </source>
</evidence>
<dbReference type="AlphaFoldDB" id="A0A511MXV5"/>
<dbReference type="EMBL" id="BJXB01000003">
    <property type="protein sequence ID" value="GEM45414.1"/>
    <property type="molecule type" value="Genomic_DNA"/>
</dbReference>
<evidence type="ECO:0000256" key="6">
    <source>
        <dbReference type="ARBA" id="ARBA00022989"/>
    </source>
</evidence>
<feature type="transmembrane region" description="Helical" evidence="8">
    <location>
        <begin position="6"/>
        <end position="28"/>
    </location>
</feature>
<feature type="transmembrane region" description="Helical" evidence="8">
    <location>
        <begin position="152"/>
        <end position="168"/>
    </location>
</feature>
<feature type="transmembrane region" description="Helical" evidence="8">
    <location>
        <begin position="101"/>
        <end position="119"/>
    </location>
</feature>
<evidence type="ECO:0000313" key="9">
    <source>
        <dbReference type="EMBL" id="GEM45414.1"/>
    </source>
</evidence>
<feature type="transmembrane region" description="Helical" evidence="8">
    <location>
        <begin position="174"/>
        <end position="193"/>
    </location>
</feature>
<keyword evidence="7 8" id="KW-0472">Membrane</keyword>
<comment type="subcellular location">
    <subcellularLocation>
        <location evidence="1">Cell membrane</location>
        <topology evidence="1">Multi-pass membrane protein</topology>
    </subcellularLocation>
</comment>
<gene>
    <name evidence="9" type="ORF">DC3_10490</name>
</gene>
<keyword evidence="10" id="KW-1185">Reference proteome</keyword>
<protein>
    <submittedName>
        <fullName evidence="9">Transporter</fullName>
    </submittedName>
</protein>
<organism evidence="9 10">
    <name type="scientific">Deinococcus cellulosilyticus (strain DSM 18568 / NBRC 106333 / KACC 11606 / 5516J-15)</name>
    <dbReference type="NCBI Taxonomy" id="1223518"/>
    <lineage>
        <taxon>Bacteria</taxon>
        <taxon>Thermotogati</taxon>
        <taxon>Deinococcota</taxon>
        <taxon>Deinococci</taxon>
        <taxon>Deinococcales</taxon>
        <taxon>Deinococcaceae</taxon>
        <taxon>Deinococcus</taxon>
    </lineage>
</organism>